<feature type="signal peptide" evidence="2">
    <location>
        <begin position="1"/>
        <end position="19"/>
    </location>
</feature>
<dbReference type="PANTHER" id="PTHR42535:SF2">
    <property type="entry name" value="CHROMOSOME UNDETERMINED SCAFFOLD_146, WHOLE GENOME SHOTGUN SEQUENCE"/>
    <property type="match status" value="1"/>
</dbReference>
<proteinExistence type="predicted"/>
<organism evidence="4 5">
    <name type="scientific">Leptospira kobayashii</name>
    <dbReference type="NCBI Taxonomy" id="1917830"/>
    <lineage>
        <taxon>Bacteria</taxon>
        <taxon>Pseudomonadati</taxon>
        <taxon>Spirochaetota</taxon>
        <taxon>Spirochaetia</taxon>
        <taxon>Leptospirales</taxon>
        <taxon>Leptospiraceae</taxon>
        <taxon>Leptospira</taxon>
    </lineage>
</organism>
<dbReference type="RefSeq" id="WP_109018960.1">
    <property type="nucleotide sequence ID" value="NZ_AP025028.1"/>
</dbReference>
<feature type="chain" id="PRO_5045591341" description="SbsA Ig-like domain-containing protein" evidence="2">
    <location>
        <begin position="20"/>
        <end position="1356"/>
    </location>
</feature>
<evidence type="ECO:0000259" key="3">
    <source>
        <dbReference type="Pfam" id="PF13205"/>
    </source>
</evidence>
<dbReference type="EMBL" id="AP025028">
    <property type="protein sequence ID" value="BDA78540.1"/>
    <property type="molecule type" value="Genomic_DNA"/>
</dbReference>
<evidence type="ECO:0000313" key="4">
    <source>
        <dbReference type="EMBL" id="BDA78540.1"/>
    </source>
</evidence>
<evidence type="ECO:0000256" key="1">
    <source>
        <dbReference type="ARBA" id="ARBA00022729"/>
    </source>
</evidence>
<protein>
    <recommendedName>
        <fullName evidence="3">SbsA Ig-like domain-containing protein</fullName>
    </recommendedName>
</protein>
<sequence>MKKTYLLVFLAFCAQIGCASPFDWSAAKDFDFLVSLFGFGKSKTYALGGNVSGLTNLTGLKLQNADEILSIDANGTFQFKKQFKEGESYQVTVNSYPVGSNGGQTCIIAGDVGTFGAADAMTVSVTCADAALIEVSVTGLSGSGLSFLNNGGNSLSVSGNGTAAFSVPLSNGAGYNVTVGNQPVNVWQTCVATGANSGTVAPPLPNKITINFQCTTNTYNVRAYVTGLATPYTGTVDVRESANAIVDITAINTSAAASASAASILTTLSSGSAYTVTVSASPTVHTCTPVGGTGTVGGGDVIVQINCSPFNYTLSGTITGLLGSGFTLTAGGLTQNIPAGSTSYAFSLPHGTSYTVTPSVQPSGPSVWQTCVISSATGTINAANVSGVNITCTANTYNVNVQISGYDPTDSGNLVLGLNSATPALTIPPANSGLVQSVGTVASGSNYNIYVISNPSVTAPPTGPSKYCTAVAGSGTITNGSVTVTINCINSPSVIVTVQGYASGFTITETVQNNSRTIAGNGTYSFPVPAGGNYNLTIPTLPTNQACVYTSGSASASIANIEVAATLSCTPVVSFTSPGESATNTGSPTTISINFNKNIASGLTFNGGTKICQGNFQVSMNDFVSCVPITTATNSVLATRVDLDVSGTTLWYGTAYKIKVLNAVTDTSGQSMSYSTSSYLSSAGFNTGGLLRRYDFASGSLSDSGSQATNLTNSGGASFVTGSDADASGAPRLDGTGQYLTGADTGLPAGATARTLCSWISLNKQPTSVTDIYPIISYGTQSNGQGTELVYTHNGSNTILSLTTFGTPALSQSIALPLNTWIHLCSRFSGTTGEIFVNGSSVSSGTIAIANTTLGGELRIGRRIGTNDYFPGKIDGVRIYNASLGNIQIGYLSIQIPTGLRARYNLNASGTDTSGFDFDVQGFGTTVAASDRFGNANSADRFTSGGHYYNQTSTTLPTTQTSTVTLSAWIKPTTINAENVILNNGNSSITGYTIYLGSSGEVCGILGGVQLACSTQKVSKNVWTHVALRGNNGDWDIFWNGIKVKDIDSPTPSVTPNAPTTANSYISIGNHPNPIGSGPFTGEIDDARIYEVALSDAQIQHLSGFHPFQTSGALDLATNTNHRLSLHLQAGTLGGDSGLPGGSFNSTIWNDSGPRSANTSASVGTLNYLLSGIGGQPSVQFATGSYFTSNGNNLTAGTDASIYYIFQTANTNATSEIANFHPSAGTCTGGQELFYDTSNQFFFASCGIVSILSSGFSTSTNYIGEAYVISNSSVSSFYAQTGFFTTGLTAIGAFTVPQYYTIGYNQNGGSPAYFNNGQIAEILYFNVSLSLADRNKVRCYLSTKYKIPLSASINCD</sequence>
<dbReference type="PANTHER" id="PTHR42535">
    <property type="entry name" value="OOKINETE PROTEIN, PUTATIVE-RELATED"/>
    <property type="match status" value="1"/>
</dbReference>
<feature type="domain" description="SbsA Ig-like" evidence="3">
    <location>
        <begin position="571"/>
        <end position="673"/>
    </location>
</feature>
<dbReference type="InterPro" id="IPR013320">
    <property type="entry name" value="ConA-like_dom_sf"/>
</dbReference>
<reference evidence="4 5" key="1">
    <citation type="submission" date="2021-08" db="EMBL/GenBank/DDBJ databases">
        <title>Complete genome sequence of Leptospira kobayashii strain E30.</title>
        <authorList>
            <person name="Nakao R."/>
            <person name="Nakamura S."/>
            <person name="Masuzawa T."/>
            <person name="Koizumi N."/>
        </authorList>
    </citation>
    <scope>NUCLEOTIDE SEQUENCE [LARGE SCALE GENOMIC DNA]</scope>
    <source>
        <strain evidence="4 5">E30</strain>
    </source>
</reference>
<evidence type="ECO:0000256" key="2">
    <source>
        <dbReference type="SAM" id="SignalP"/>
    </source>
</evidence>
<keyword evidence="1 2" id="KW-0732">Signal</keyword>
<dbReference type="SUPFAM" id="SSF49899">
    <property type="entry name" value="Concanavalin A-like lectins/glucanases"/>
    <property type="match status" value="2"/>
</dbReference>
<dbReference type="InterPro" id="IPR032812">
    <property type="entry name" value="SbsA_Ig"/>
</dbReference>
<dbReference type="Proteomes" id="UP000245263">
    <property type="component" value="Chromosome 1"/>
</dbReference>
<dbReference type="Pfam" id="PF13385">
    <property type="entry name" value="Laminin_G_3"/>
    <property type="match status" value="2"/>
</dbReference>
<evidence type="ECO:0000313" key="5">
    <source>
        <dbReference type="Proteomes" id="UP000245263"/>
    </source>
</evidence>
<dbReference type="Pfam" id="PF13205">
    <property type="entry name" value="Big_5"/>
    <property type="match status" value="1"/>
</dbReference>
<dbReference type="Gene3D" id="2.60.120.200">
    <property type="match status" value="2"/>
</dbReference>
<keyword evidence="5" id="KW-1185">Reference proteome</keyword>
<accession>A0ABN6KF69</accession>
<gene>
    <name evidence="4" type="ORF">LPTSP3_g14700</name>
</gene>
<name>A0ABN6KF69_9LEPT</name>